<dbReference type="Gene3D" id="3.40.50.300">
    <property type="entry name" value="P-loop containing nucleotide triphosphate hydrolases"/>
    <property type="match status" value="2"/>
</dbReference>
<protein>
    <submittedName>
        <fullName evidence="4">Simple sugar transport system ATP-binding protein</fullName>
    </submittedName>
</protein>
<dbReference type="InterPro" id="IPR003593">
    <property type="entry name" value="AAA+_ATPase"/>
</dbReference>
<evidence type="ECO:0000313" key="5">
    <source>
        <dbReference type="Proteomes" id="UP001185028"/>
    </source>
</evidence>
<dbReference type="EMBL" id="JAVDQH010000011">
    <property type="protein sequence ID" value="MDR6245026.1"/>
    <property type="molecule type" value="Genomic_DNA"/>
</dbReference>
<dbReference type="InterPro" id="IPR027417">
    <property type="entry name" value="P-loop_NTPase"/>
</dbReference>
<name>A0ABU1J1G0_9BACL</name>
<evidence type="ECO:0000259" key="3">
    <source>
        <dbReference type="PROSITE" id="PS50893"/>
    </source>
</evidence>
<dbReference type="CDD" id="cd03215">
    <property type="entry name" value="ABC_Carb_Monos_II"/>
    <property type="match status" value="1"/>
</dbReference>
<dbReference type="InterPro" id="IPR050107">
    <property type="entry name" value="ABC_carbohydrate_import_ATPase"/>
</dbReference>
<reference evidence="4 5" key="1">
    <citation type="submission" date="2023-07" db="EMBL/GenBank/DDBJ databases">
        <title>Genomic Encyclopedia of Type Strains, Phase IV (KMG-IV): sequencing the most valuable type-strain genomes for metagenomic binning, comparative biology and taxonomic classification.</title>
        <authorList>
            <person name="Goeker M."/>
        </authorList>
    </citation>
    <scope>NUCLEOTIDE SEQUENCE [LARGE SCALE GENOMIC DNA]</scope>
    <source>
        <strain evidence="4 5">DSM 22170</strain>
    </source>
</reference>
<dbReference type="RefSeq" id="WP_188773439.1">
    <property type="nucleotide sequence ID" value="NZ_BMMB01000001.1"/>
</dbReference>
<keyword evidence="4" id="KW-0813">Transport</keyword>
<dbReference type="InterPro" id="IPR003439">
    <property type="entry name" value="ABC_transporter-like_ATP-bd"/>
</dbReference>
<dbReference type="PANTHER" id="PTHR43790">
    <property type="entry name" value="CARBOHYDRATE TRANSPORT ATP-BINDING PROTEIN MG119-RELATED"/>
    <property type="match status" value="1"/>
</dbReference>
<feature type="domain" description="ABC transporter" evidence="3">
    <location>
        <begin position="5"/>
        <end position="240"/>
    </location>
</feature>
<keyword evidence="1" id="KW-0547">Nucleotide-binding</keyword>
<sequence length="502" mass="54954">MTVLLEMQGITKKYGDFTANHDIHFDVRKGEIHALVGENGAGKTTMMRMLYGMEQPTAGRILVNGKEVHFHDPSQAIRHGIGMVHQHFMLFPSFTLAENIVIGGEPKKGAFFDRQSAADKVRELGERYGMPIDPWKKAGDCPLGIQQRTEILKVLYQGADVIILDEPTGVLTPGEVKELLAAIKGLAAQGKSFILITHKLHEVMEAADRITVLRDGVITGQMAANDTDEEQISRLMVGRELVQMSRAAREPGEKVLDIQAIKLAGGKGSKPLLDDVSLSVRRGEIVGIAGISGNGQSELLQVISGLRQPDRGTVELNGADVTGAPVRQIREQGLAHIPEDRYLWGASRDATVLDNGLMGHQQRFRKRGLIDRSSLRKVMNEWVQRFAIKTGSLDTQAQFLSGGNLQKLIAAREFAQQQPFLIAAEPTRGVDVGAMELIHGELLERCRGGDGILLVSSELTEILKLSDRILVMYEGRIAGELTAEQATEEQISLLMAGGKRQS</sequence>
<feature type="domain" description="ABC transporter" evidence="3">
    <location>
        <begin position="256"/>
        <end position="499"/>
    </location>
</feature>
<dbReference type="SUPFAM" id="SSF52540">
    <property type="entry name" value="P-loop containing nucleoside triphosphate hydrolases"/>
    <property type="match status" value="2"/>
</dbReference>
<evidence type="ECO:0000256" key="2">
    <source>
        <dbReference type="ARBA" id="ARBA00022840"/>
    </source>
</evidence>
<dbReference type="PROSITE" id="PS50893">
    <property type="entry name" value="ABC_TRANSPORTER_2"/>
    <property type="match status" value="2"/>
</dbReference>
<dbReference type="SMART" id="SM00382">
    <property type="entry name" value="AAA"/>
    <property type="match status" value="2"/>
</dbReference>
<evidence type="ECO:0000256" key="1">
    <source>
        <dbReference type="ARBA" id="ARBA00022741"/>
    </source>
</evidence>
<keyword evidence="2 4" id="KW-0067">ATP-binding</keyword>
<dbReference type="PANTHER" id="PTHR43790:SF4">
    <property type="entry name" value="GUANOSINE IMPORT ATP-BINDING PROTEIN NUPO"/>
    <property type="match status" value="1"/>
</dbReference>
<proteinExistence type="predicted"/>
<organism evidence="4 5">
    <name type="scientific">Paenibacillus hunanensis</name>
    <dbReference type="NCBI Taxonomy" id="539262"/>
    <lineage>
        <taxon>Bacteria</taxon>
        <taxon>Bacillati</taxon>
        <taxon>Bacillota</taxon>
        <taxon>Bacilli</taxon>
        <taxon>Bacillales</taxon>
        <taxon>Paenibacillaceae</taxon>
        <taxon>Paenibacillus</taxon>
    </lineage>
</organism>
<accession>A0ABU1J1G0</accession>
<keyword evidence="4" id="KW-0762">Sugar transport</keyword>
<keyword evidence="5" id="KW-1185">Reference proteome</keyword>
<evidence type="ECO:0000313" key="4">
    <source>
        <dbReference type="EMBL" id="MDR6245026.1"/>
    </source>
</evidence>
<dbReference type="CDD" id="cd03216">
    <property type="entry name" value="ABC_Carb_Monos_I"/>
    <property type="match status" value="1"/>
</dbReference>
<dbReference type="Pfam" id="PF00005">
    <property type="entry name" value="ABC_tran"/>
    <property type="match status" value="2"/>
</dbReference>
<dbReference type="Proteomes" id="UP001185028">
    <property type="component" value="Unassembled WGS sequence"/>
</dbReference>
<dbReference type="GO" id="GO:0005524">
    <property type="term" value="F:ATP binding"/>
    <property type="evidence" value="ECO:0007669"/>
    <property type="project" value="UniProtKB-KW"/>
</dbReference>
<comment type="caution">
    <text evidence="4">The sequence shown here is derived from an EMBL/GenBank/DDBJ whole genome shotgun (WGS) entry which is preliminary data.</text>
</comment>
<gene>
    <name evidence="4" type="ORF">JOC58_002924</name>
</gene>